<evidence type="ECO:0000313" key="6">
    <source>
        <dbReference type="Proteomes" id="UP000307217"/>
    </source>
</evidence>
<dbReference type="InterPro" id="IPR000160">
    <property type="entry name" value="GGDEF_dom"/>
</dbReference>
<dbReference type="InterPro" id="IPR001633">
    <property type="entry name" value="EAL_dom"/>
</dbReference>
<dbReference type="CDD" id="cd00156">
    <property type="entry name" value="REC"/>
    <property type="match status" value="1"/>
</dbReference>
<dbReference type="RefSeq" id="WP_138592938.1">
    <property type="nucleotide sequence ID" value="NZ_PNBX01000080.1"/>
</dbReference>
<dbReference type="PROSITE" id="PS50887">
    <property type="entry name" value="GGDEF"/>
    <property type="match status" value="1"/>
</dbReference>
<dbReference type="Gene3D" id="3.20.20.450">
    <property type="entry name" value="EAL domain"/>
    <property type="match status" value="1"/>
</dbReference>
<dbReference type="PANTHER" id="PTHR33121">
    <property type="entry name" value="CYCLIC DI-GMP PHOSPHODIESTERASE PDEF"/>
    <property type="match status" value="1"/>
</dbReference>
<dbReference type="GO" id="GO:0071111">
    <property type="term" value="F:cyclic-guanylate-specific phosphodiesterase activity"/>
    <property type="evidence" value="ECO:0007669"/>
    <property type="project" value="InterPro"/>
</dbReference>
<dbReference type="InterPro" id="IPR035919">
    <property type="entry name" value="EAL_sf"/>
</dbReference>
<dbReference type="SUPFAM" id="SSF141868">
    <property type="entry name" value="EAL domain-like"/>
    <property type="match status" value="1"/>
</dbReference>
<evidence type="ECO:0000259" key="2">
    <source>
        <dbReference type="PROSITE" id="PS50110"/>
    </source>
</evidence>
<comment type="caution">
    <text evidence="5">The sequence shown here is derived from an EMBL/GenBank/DDBJ whole genome shotgun (WGS) entry which is preliminary data.</text>
</comment>
<dbReference type="PROSITE" id="PS50110">
    <property type="entry name" value="RESPONSE_REGULATORY"/>
    <property type="match status" value="1"/>
</dbReference>
<evidence type="ECO:0000259" key="3">
    <source>
        <dbReference type="PROSITE" id="PS50883"/>
    </source>
</evidence>
<gene>
    <name evidence="5" type="ORF">CWC19_16860</name>
</gene>
<dbReference type="AlphaFoldDB" id="A0A5S3V6B9"/>
<evidence type="ECO:0000256" key="1">
    <source>
        <dbReference type="PROSITE-ProRule" id="PRU00169"/>
    </source>
</evidence>
<feature type="domain" description="GGDEF" evidence="4">
    <location>
        <begin position="350"/>
        <end position="476"/>
    </location>
</feature>
<dbReference type="InterPro" id="IPR029787">
    <property type="entry name" value="Nucleotide_cyclase"/>
</dbReference>
<dbReference type="Pfam" id="PF11849">
    <property type="entry name" value="DUF3369"/>
    <property type="match status" value="1"/>
</dbReference>
<dbReference type="OrthoDB" id="9813903at2"/>
<sequence>MASERDDFLFLDHDEETHEQAITNDFWDVLIVDDDPEIHSVTKLALSGVEFWGRSLRFYHAYSGKEAIEALIHNPEICILLLDVVMESDDAGLTVIKRVRDELQNHNVRIILRTGQPGYAPEEQVIREYDINDYKMKTELTRSKLVTSLMTAIRSYQQICELEAQSTALTRILEASHAILGHSDMKTFGLAVVMQLAKILGSKPNGIVSGIHGGDKRILVLGGTSDYQAFFGQGLEQLDNGRVIMQVQNCFDYEKHQQTEHDITVLLQGKSRRAAVYLELDVKPNPAQLQFMEIFLANVSVGLDNIKLFNELRDVAYKDPLTKLPNRSSFAQQVERYYIEGNDKAPENHNDLLFVLIDIAQFSDINNGLGQEVGNQLLLVVMQRLQQEFIEAELIARIGADVFGLLLPKGSFDEQHFIDALMIPYQVNEHILTMHFHVGVCEQSDFSQQGLDTLKLAYIALNQAKQGKKFLDWYSPDLEEKMAWRLGLIRQLRQDFEYGKLEVWYQPQLSLDTLEIIGCEALLRWPSDNGHYISPAIFVPLAEDAGLIVDIGQWVLEQACLQQKKLVGIGMDINVAVNVSVPQFKVANYAQGIKDTLLAHKVDPKKIELEVTESVVMDEIGVVIDTLQELQEFGVEVAIDDFGTGFSSLSYLQKLPLARLKIDRAFVKDIPDNDSGAIADLVVSLGRHLGLKTIAEGVETQAQADLLKQLGCDEVQGFMYAKPMPSNELMAFLKTYKPN</sequence>
<dbReference type="Gene3D" id="3.30.70.270">
    <property type="match status" value="1"/>
</dbReference>
<dbReference type="CDD" id="cd01949">
    <property type="entry name" value="GGDEF"/>
    <property type="match status" value="1"/>
</dbReference>
<dbReference type="SMART" id="SM00052">
    <property type="entry name" value="EAL"/>
    <property type="match status" value="1"/>
</dbReference>
<protein>
    <submittedName>
        <fullName evidence="5">Diguanylate phosphodiesterase</fullName>
    </submittedName>
</protein>
<evidence type="ECO:0000313" key="5">
    <source>
        <dbReference type="EMBL" id="TMO66196.1"/>
    </source>
</evidence>
<feature type="modified residue" description="4-aspartylphosphate" evidence="1">
    <location>
        <position position="83"/>
    </location>
</feature>
<dbReference type="InterPro" id="IPR050706">
    <property type="entry name" value="Cyclic-di-GMP_PDE-like"/>
</dbReference>
<dbReference type="EMBL" id="PNBX01000080">
    <property type="protein sequence ID" value="TMO66196.1"/>
    <property type="molecule type" value="Genomic_DNA"/>
</dbReference>
<dbReference type="CDD" id="cd01948">
    <property type="entry name" value="EAL"/>
    <property type="match status" value="1"/>
</dbReference>
<dbReference type="PANTHER" id="PTHR33121:SF70">
    <property type="entry name" value="SIGNALING PROTEIN YKOW"/>
    <property type="match status" value="1"/>
</dbReference>
<dbReference type="Gene3D" id="3.40.50.2300">
    <property type="match status" value="1"/>
</dbReference>
<dbReference type="Pfam" id="PF00563">
    <property type="entry name" value="EAL"/>
    <property type="match status" value="1"/>
</dbReference>
<dbReference type="GO" id="GO:0000160">
    <property type="term" value="P:phosphorelay signal transduction system"/>
    <property type="evidence" value="ECO:0007669"/>
    <property type="project" value="InterPro"/>
</dbReference>
<dbReference type="InterPro" id="IPR043128">
    <property type="entry name" value="Rev_trsase/Diguanyl_cyclase"/>
</dbReference>
<dbReference type="Proteomes" id="UP000307217">
    <property type="component" value="Unassembled WGS sequence"/>
</dbReference>
<accession>A0A5S3V6B9</accession>
<dbReference type="SUPFAM" id="SSF55073">
    <property type="entry name" value="Nucleotide cyclase"/>
    <property type="match status" value="1"/>
</dbReference>
<dbReference type="Pfam" id="PF00990">
    <property type="entry name" value="GGDEF"/>
    <property type="match status" value="1"/>
</dbReference>
<feature type="domain" description="Response regulatory" evidence="2">
    <location>
        <begin position="28"/>
        <end position="152"/>
    </location>
</feature>
<dbReference type="SUPFAM" id="SSF52172">
    <property type="entry name" value="CheY-like"/>
    <property type="match status" value="1"/>
</dbReference>
<reference evidence="5 6" key="1">
    <citation type="submission" date="2018-01" db="EMBL/GenBank/DDBJ databases">
        <authorList>
            <person name="Paulsen S."/>
            <person name="Gram L.K."/>
        </authorList>
    </citation>
    <scope>NUCLEOTIDE SEQUENCE [LARGE SCALE GENOMIC DNA]</scope>
    <source>
        <strain evidence="5 6">S3790</strain>
    </source>
</reference>
<dbReference type="InterPro" id="IPR001789">
    <property type="entry name" value="Sig_transdc_resp-reg_receiver"/>
</dbReference>
<feature type="domain" description="EAL" evidence="3">
    <location>
        <begin position="485"/>
        <end position="737"/>
    </location>
</feature>
<dbReference type="PROSITE" id="PS50883">
    <property type="entry name" value="EAL"/>
    <property type="match status" value="1"/>
</dbReference>
<reference evidence="6" key="2">
    <citation type="submission" date="2019-06" db="EMBL/GenBank/DDBJ databases">
        <title>Co-occurence of chitin degradation, pigmentation and bioactivity in marine Pseudoalteromonas.</title>
        <authorList>
            <person name="Sonnenschein E.C."/>
            <person name="Bech P.K."/>
        </authorList>
    </citation>
    <scope>NUCLEOTIDE SEQUENCE [LARGE SCALE GENOMIC DNA]</scope>
    <source>
        <strain evidence="6">S3790</strain>
    </source>
</reference>
<keyword evidence="1" id="KW-0597">Phosphoprotein</keyword>
<dbReference type="InterPro" id="IPR021800">
    <property type="entry name" value="DUF3369"/>
</dbReference>
<organism evidence="5 6">
    <name type="scientific">Pseudoalteromonas aurantia</name>
    <dbReference type="NCBI Taxonomy" id="43654"/>
    <lineage>
        <taxon>Bacteria</taxon>
        <taxon>Pseudomonadati</taxon>
        <taxon>Pseudomonadota</taxon>
        <taxon>Gammaproteobacteria</taxon>
        <taxon>Alteromonadales</taxon>
        <taxon>Pseudoalteromonadaceae</taxon>
        <taxon>Pseudoalteromonas</taxon>
    </lineage>
</organism>
<proteinExistence type="predicted"/>
<dbReference type="NCBIfam" id="TIGR00254">
    <property type="entry name" value="GGDEF"/>
    <property type="match status" value="1"/>
</dbReference>
<dbReference type="InterPro" id="IPR011006">
    <property type="entry name" value="CheY-like_superfamily"/>
</dbReference>
<dbReference type="SMART" id="SM00267">
    <property type="entry name" value="GGDEF"/>
    <property type="match status" value="1"/>
</dbReference>
<name>A0A5S3V6B9_9GAMM</name>
<evidence type="ECO:0000259" key="4">
    <source>
        <dbReference type="PROSITE" id="PS50887"/>
    </source>
</evidence>